<comment type="caution">
    <text evidence="1">The sequence shown here is derived from an EMBL/GenBank/DDBJ whole genome shotgun (WGS) entry which is preliminary data.</text>
</comment>
<evidence type="ECO:0000313" key="1">
    <source>
        <dbReference type="EMBL" id="KAJ9105199.1"/>
    </source>
</evidence>
<protein>
    <submittedName>
        <fullName evidence="1">Uncharacterized protein</fullName>
    </submittedName>
</protein>
<accession>A0ACC2W1L4</accession>
<organism evidence="1 2">
    <name type="scientific">Naganishia adeliensis</name>
    <dbReference type="NCBI Taxonomy" id="92952"/>
    <lineage>
        <taxon>Eukaryota</taxon>
        <taxon>Fungi</taxon>
        <taxon>Dikarya</taxon>
        <taxon>Basidiomycota</taxon>
        <taxon>Agaricomycotina</taxon>
        <taxon>Tremellomycetes</taxon>
        <taxon>Filobasidiales</taxon>
        <taxon>Filobasidiaceae</taxon>
        <taxon>Naganishia</taxon>
    </lineage>
</organism>
<evidence type="ECO:0000313" key="2">
    <source>
        <dbReference type="Proteomes" id="UP001230649"/>
    </source>
</evidence>
<sequence>MQALQASLTTAHQSSIPNPNLNPTISGQNAATNIQSVIDSTAGLVEPYADSGKTAKGETLPPALHVVTPLVFSEVLSGKHDVYLKMDCLQPSASFKIRTYGASPRLRESAQSANKPTNNMARKHTLSPPRAATPASLPQQPAKTLGVKCLVIVPRKTEPYVVQMLQDLGAEVDNKTAEVWDDADRMAREIIARDPDATYVHPFEGDVLTAGHATLVEELRLQLAEAGVKDSRPDMIVCSVGGGGLIRGIIQGVHATKEKHAEFGTPKIVGVQDFGADSFSQSYNAWLSSGGDPKVVSIPAITSKATSMGTKSCSAETLQIACQYSGDESTRKNRMATLVVDDAISGSACWQFYRDHQLMVEMACGAALAPVYQPRILDELVRGLGGPEGERKTIVIVVCGGSKVDADTLKTYERDYGKADDDKVKAMIDGQYI</sequence>
<proteinExistence type="predicted"/>
<reference evidence="1" key="1">
    <citation type="submission" date="2023-04" db="EMBL/GenBank/DDBJ databases">
        <title>Draft Genome sequencing of Naganishia species isolated from polar environments using Oxford Nanopore Technology.</title>
        <authorList>
            <person name="Leo P."/>
            <person name="Venkateswaran K."/>
        </authorList>
    </citation>
    <scope>NUCLEOTIDE SEQUENCE</scope>
    <source>
        <strain evidence="1">MNA-CCFEE 5262</strain>
    </source>
</reference>
<gene>
    <name evidence="1" type="ORF">QFC20_004334</name>
</gene>
<dbReference type="EMBL" id="JASBWS010000049">
    <property type="protein sequence ID" value="KAJ9105199.1"/>
    <property type="molecule type" value="Genomic_DNA"/>
</dbReference>
<dbReference type="Proteomes" id="UP001230649">
    <property type="component" value="Unassembled WGS sequence"/>
</dbReference>
<name>A0ACC2W1L4_9TREE</name>
<keyword evidence="2" id="KW-1185">Reference proteome</keyword>